<feature type="region of interest" description="Disordered" evidence="1">
    <location>
        <begin position="786"/>
        <end position="824"/>
    </location>
</feature>
<feature type="region of interest" description="Disordered" evidence="1">
    <location>
        <begin position="1"/>
        <end position="133"/>
    </location>
</feature>
<sequence length="1157" mass="128707">MSDLHYESATYPDGMKNSNDNSSNPTNSPARNFEEQQQIGLTSSPSFQPRLDEAASEPPSSSTVRKSFKSQSLNRLFRPDSEKVSPPSLQSPKTLPSRGARSAMGIFAPKAKSSSQSSSLLSKAPSIPSTHGHMTLVPLKRDFLASPINTGNQNSSSEVATTVWKKSVSSNKDTKNSPENISNTNNGGTYEAQDPPEKNIEQPAAVPTPPASEEELEKSGIKLTHRFQAKDFASGNFNWDEDDEEDWDGSIDFKQMSSEISEQVQNKSSAEIVKSKSSPLTGKIEKKTKEIDQGFLELPSTPWNGASSLQVKFVPISQQLREFSEKKSNSNLNTPSRSSYHQPQNQYHHSSNSFYDRSHDNEKRHSFWGEEDSFQPFHNESRRFDHERRTDNFGPPMYESHNIHRRNDGWVPPQRTFDHYDNSGPRARRDSFEDEDHGWVARRGVSTFNNKIRRFSNESSHSSGGRANKSPTTHQELNSLVAELPLKKASNVTEIHADIKSISVDTNVEKRELIAPPKDDIAAILKKQEEVMRIAREKARKRKEEELQREKDHQMEVLRKAKEKAQKLKHNEVTKAESSSSMILDTTTKANQTEESISVQDKTLQNKTVLYQPPHLSDPPKKETPSAVMTEKETDHKKDGNDIHKDPESDSIGSLQRPVWLRRSNLESPNSSNNEKSTNQGLWRTVGTSVKEPSSISWSPINSSSGFPSIYSPHSARSRSTGMIDSANHSIESNSRLTGREKSQSTCSFAGFLNRKSHGFATQSNSHGPNQNATFMDKFSSQIVHSDSSRFSEGPWNKNSHQNNMSTELPSANSSPEDKKSSGLSFSRYTLKDSTTSSVASNSPPAINASSSISAINTSTETKTISSLPSTPGKASKRVFSRFFPSPKVGDADYSNLKKSPKIHNESYSYDAVVSNSSPYFNDPPRISLPRPLMENEKFRRDGLNIPNSVGKLPSLNSIQALQDTIAQRLSSKFSTQTVTKMMSLDLPAMPLISEIPPDCYESGSESDYALDSREPRISLKNTYSTPKRSNPSAALGCGDGDKGESTQTGLKVQTISDDKTLYWNFSQTPSLKVGSSLSNVNSFSPRCLSYKLPSEDYIGTYDTMDSKGFKHEREFKPILTIRVETLQINVPGGNRVSVSRSTGEIVQSKKNRQRDT</sequence>
<feature type="region of interest" description="Disordered" evidence="1">
    <location>
        <begin position="1022"/>
        <end position="1048"/>
    </location>
</feature>
<feature type="compositionally biased region" description="Basic and acidic residues" evidence="1">
    <location>
        <begin position="563"/>
        <end position="575"/>
    </location>
</feature>
<evidence type="ECO:0000313" key="3">
    <source>
        <dbReference type="Proteomes" id="UP000095009"/>
    </source>
</evidence>
<feature type="compositionally biased region" description="Polar residues" evidence="1">
    <location>
        <begin position="1022"/>
        <end position="1033"/>
    </location>
</feature>
<dbReference type="CDD" id="cd22249">
    <property type="entry name" value="UDM1_RNF168_RNF169-like"/>
    <property type="match status" value="1"/>
</dbReference>
<feature type="compositionally biased region" description="Polar residues" evidence="1">
    <location>
        <begin position="167"/>
        <end position="188"/>
    </location>
</feature>
<dbReference type="AlphaFoldDB" id="A0A1E3PT77"/>
<evidence type="ECO:0000313" key="2">
    <source>
        <dbReference type="EMBL" id="ODQ68132.1"/>
    </source>
</evidence>
<feature type="compositionally biased region" description="Polar residues" evidence="1">
    <location>
        <begin position="786"/>
        <end position="815"/>
    </location>
</feature>
<feature type="region of interest" description="Disordered" evidence="1">
    <location>
        <begin position="563"/>
        <end position="584"/>
    </location>
</feature>
<feature type="region of interest" description="Disordered" evidence="1">
    <location>
        <begin position="324"/>
        <end position="359"/>
    </location>
</feature>
<feature type="compositionally biased region" description="Polar residues" evidence="1">
    <location>
        <begin position="147"/>
        <end position="160"/>
    </location>
</feature>
<evidence type="ECO:0000256" key="1">
    <source>
        <dbReference type="SAM" id="MobiDB-lite"/>
    </source>
</evidence>
<dbReference type="Proteomes" id="UP000095009">
    <property type="component" value="Unassembled WGS sequence"/>
</dbReference>
<feature type="compositionally biased region" description="Low complexity" evidence="1">
    <location>
        <begin position="108"/>
        <end position="129"/>
    </location>
</feature>
<feature type="compositionally biased region" description="Polar residues" evidence="1">
    <location>
        <begin position="35"/>
        <end position="47"/>
    </location>
</feature>
<gene>
    <name evidence="2" type="ORF">NADFUDRAFT_39529</name>
</gene>
<feature type="compositionally biased region" description="Low complexity" evidence="1">
    <location>
        <begin position="666"/>
        <end position="679"/>
    </location>
</feature>
<feature type="compositionally biased region" description="Basic and acidic residues" evidence="1">
    <location>
        <begin position="618"/>
        <end position="648"/>
    </location>
</feature>
<feature type="compositionally biased region" description="Polar residues" evidence="1">
    <location>
        <begin position="1137"/>
        <end position="1146"/>
    </location>
</feature>
<feature type="compositionally biased region" description="Polar residues" evidence="1">
    <location>
        <begin position="680"/>
        <end position="692"/>
    </location>
</feature>
<feature type="region of interest" description="Disordered" evidence="1">
    <location>
        <begin position="1133"/>
        <end position="1157"/>
    </location>
</feature>
<feature type="compositionally biased region" description="Low complexity" evidence="1">
    <location>
        <begin position="17"/>
        <end position="29"/>
    </location>
</feature>
<feature type="compositionally biased region" description="Polar residues" evidence="1">
    <location>
        <begin position="58"/>
        <end position="74"/>
    </location>
</feature>
<name>A0A1E3PT77_9ASCO</name>
<feature type="region of interest" description="Disordered" evidence="1">
    <location>
        <begin position="610"/>
        <end position="703"/>
    </location>
</feature>
<organism evidence="2 3">
    <name type="scientific">Nadsonia fulvescens var. elongata DSM 6958</name>
    <dbReference type="NCBI Taxonomy" id="857566"/>
    <lineage>
        <taxon>Eukaryota</taxon>
        <taxon>Fungi</taxon>
        <taxon>Dikarya</taxon>
        <taxon>Ascomycota</taxon>
        <taxon>Saccharomycotina</taxon>
        <taxon>Dipodascomycetes</taxon>
        <taxon>Dipodascales</taxon>
        <taxon>Dipodascales incertae sedis</taxon>
        <taxon>Nadsonia</taxon>
    </lineage>
</organism>
<feature type="region of interest" description="Disordered" evidence="1">
    <location>
        <begin position="451"/>
        <end position="472"/>
    </location>
</feature>
<accession>A0A1E3PT77</accession>
<dbReference type="STRING" id="857566.A0A1E3PT77"/>
<dbReference type="EMBL" id="KV454406">
    <property type="protein sequence ID" value="ODQ68132.1"/>
    <property type="molecule type" value="Genomic_DNA"/>
</dbReference>
<proteinExistence type="predicted"/>
<feature type="compositionally biased region" description="Polar residues" evidence="1">
    <location>
        <begin position="457"/>
        <end position="472"/>
    </location>
</feature>
<feature type="compositionally biased region" description="Low complexity" evidence="1">
    <location>
        <begin position="693"/>
        <end position="703"/>
    </location>
</feature>
<feature type="region of interest" description="Disordered" evidence="1">
    <location>
        <begin position="388"/>
        <end position="410"/>
    </location>
</feature>
<feature type="compositionally biased region" description="Polar residues" evidence="1">
    <location>
        <begin position="329"/>
        <end position="355"/>
    </location>
</feature>
<reference evidence="2 3" key="1">
    <citation type="journal article" date="2016" name="Proc. Natl. Acad. Sci. U.S.A.">
        <title>Comparative genomics of biotechnologically important yeasts.</title>
        <authorList>
            <person name="Riley R."/>
            <person name="Haridas S."/>
            <person name="Wolfe K.H."/>
            <person name="Lopes M.R."/>
            <person name="Hittinger C.T."/>
            <person name="Goeker M."/>
            <person name="Salamov A.A."/>
            <person name="Wisecaver J.H."/>
            <person name="Long T.M."/>
            <person name="Calvey C.H."/>
            <person name="Aerts A.L."/>
            <person name="Barry K.W."/>
            <person name="Choi C."/>
            <person name="Clum A."/>
            <person name="Coughlan A.Y."/>
            <person name="Deshpande S."/>
            <person name="Douglass A.P."/>
            <person name="Hanson S.J."/>
            <person name="Klenk H.-P."/>
            <person name="LaButti K.M."/>
            <person name="Lapidus A."/>
            <person name="Lindquist E.A."/>
            <person name="Lipzen A.M."/>
            <person name="Meier-Kolthoff J.P."/>
            <person name="Ohm R.A."/>
            <person name="Otillar R.P."/>
            <person name="Pangilinan J.L."/>
            <person name="Peng Y."/>
            <person name="Rokas A."/>
            <person name="Rosa C.A."/>
            <person name="Scheuner C."/>
            <person name="Sibirny A.A."/>
            <person name="Slot J.C."/>
            <person name="Stielow J.B."/>
            <person name="Sun H."/>
            <person name="Kurtzman C.P."/>
            <person name="Blackwell M."/>
            <person name="Grigoriev I.V."/>
            <person name="Jeffries T.W."/>
        </authorList>
    </citation>
    <scope>NUCLEOTIDE SEQUENCE [LARGE SCALE GENOMIC DNA]</scope>
    <source>
        <strain evidence="2 3">DSM 6958</strain>
    </source>
</reference>
<protein>
    <submittedName>
        <fullName evidence="2">Uncharacterized protein</fullName>
    </submittedName>
</protein>
<keyword evidence="3" id="KW-1185">Reference proteome</keyword>
<feature type="region of interest" description="Disordered" evidence="1">
    <location>
        <begin position="145"/>
        <end position="219"/>
    </location>
</feature>